<evidence type="ECO:0000313" key="3">
    <source>
        <dbReference type="Proteomes" id="UP000256977"/>
    </source>
</evidence>
<gene>
    <name evidence="2" type="ORF">DFP98_13935</name>
</gene>
<reference evidence="2 3" key="1">
    <citation type="submission" date="2018-07" db="EMBL/GenBank/DDBJ databases">
        <title>Genomic Encyclopedia of Type Strains, Phase III (KMG-III): the genomes of soil and plant-associated and newly described type strains.</title>
        <authorList>
            <person name="Whitman W."/>
        </authorList>
    </citation>
    <scope>NUCLEOTIDE SEQUENCE [LARGE SCALE GENOMIC DNA]</scope>
    <source>
        <strain evidence="2 3">CECT 7287</strain>
    </source>
</reference>
<dbReference type="EMBL" id="QRDZ01000039">
    <property type="protein sequence ID" value="RED56477.1"/>
    <property type="molecule type" value="Genomic_DNA"/>
</dbReference>
<evidence type="ECO:0000313" key="2">
    <source>
        <dbReference type="EMBL" id="RED56477.1"/>
    </source>
</evidence>
<keyword evidence="3" id="KW-1185">Reference proteome</keyword>
<organism evidence="2 3">
    <name type="scientific">Cohnella phaseoli</name>
    <dbReference type="NCBI Taxonomy" id="456490"/>
    <lineage>
        <taxon>Bacteria</taxon>
        <taxon>Bacillati</taxon>
        <taxon>Bacillota</taxon>
        <taxon>Bacilli</taxon>
        <taxon>Bacillales</taxon>
        <taxon>Paenibacillaceae</taxon>
        <taxon>Cohnella</taxon>
    </lineage>
</organism>
<comment type="caution">
    <text evidence="2">The sequence shown here is derived from an EMBL/GenBank/DDBJ whole genome shotgun (WGS) entry which is preliminary data.</text>
</comment>
<sequence>MAIRYPQPPLKDTKRSKVLSAKKVPEQKLSGKNTGQTFPRLTVVWVQSSGVPFDTTGFFARIYRGSVLVDTNDFDRYGAVRFNRIRTLTNVAYTLRVYSDNGVLFRTRTIPAGVQTFAIIG</sequence>
<dbReference type="AlphaFoldDB" id="A0A3D9I3Z7"/>
<dbReference type="Proteomes" id="UP000256977">
    <property type="component" value="Unassembled WGS sequence"/>
</dbReference>
<dbReference type="OrthoDB" id="2678943at2"/>
<evidence type="ECO:0000256" key="1">
    <source>
        <dbReference type="SAM" id="MobiDB-lite"/>
    </source>
</evidence>
<dbReference type="RefSeq" id="WP_116064914.1">
    <property type="nucleotide sequence ID" value="NZ_QRDZ01000039.1"/>
</dbReference>
<name>A0A3D9I3Z7_9BACL</name>
<protein>
    <submittedName>
        <fullName evidence="2">Uncharacterized protein</fullName>
    </submittedName>
</protein>
<accession>A0A3D9I3Z7</accession>
<proteinExistence type="predicted"/>
<feature type="region of interest" description="Disordered" evidence="1">
    <location>
        <begin position="1"/>
        <end position="33"/>
    </location>
</feature>